<protein>
    <submittedName>
        <fullName evidence="2">Uncharacterized protein</fullName>
    </submittedName>
</protein>
<dbReference type="KEGG" id="ssck:SPSK_09413"/>
<organism evidence="2 3">
    <name type="scientific">Sporothrix schenckii 1099-18</name>
    <dbReference type="NCBI Taxonomy" id="1397361"/>
    <lineage>
        <taxon>Eukaryota</taxon>
        <taxon>Fungi</taxon>
        <taxon>Dikarya</taxon>
        <taxon>Ascomycota</taxon>
        <taxon>Pezizomycotina</taxon>
        <taxon>Sordariomycetes</taxon>
        <taxon>Sordariomycetidae</taxon>
        <taxon>Ophiostomatales</taxon>
        <taxon>Ophiostomataceae</taxon>
        <taxon>Sporothrix</taxon>
    </lineage>
</organism>
<sequence>MDYKDEKPIVTVHDIVDDYKVAHSKIVTANPIISPILFCRQLVKRRREAKNEKARQEGETKIAKSLSGIREAIFESEQKCHILVRRLEDLCGNIGMRTQYLHFAVVSLLPPSDDAGYRGSSTAEYQALKAARFRSMAEQTQVAFNAVETAVRFIRAQMNGVIVLVDEACAGKLFVSPFGDQNPPSLYPNGRTRPRMVRRDPSKDGCPSQFVKLREAVLATATTNSDWSIPDAQYDLFHAVHRQLKKVQDAHGSAYGESMAKRTVHGGFRPPPGGWWRREYMRSAATVLNNLATRMVSLQAKADGVREALVTANLVREATAAVIKQELASLGPACTVIPKQLEPVDMRMYNIWYDSMQSVKSTKGRTHSVLQTAEAMPLVHTISYKPHQRGVTK</sequence>
<gene>
    <name evidence="2" type="ORF">SPSK_09413</name>
</gene>
<dbReference type="RefSeq" id="XP_016587413.1">
    <property type="nucleotide sequence ID" value="XM_016735986.1"/>
</dbReference>
<accession>A0A0F2M541</accession>
<evidence type="ECO:0000313" key="3">
    <source>
        <dbReference type="Proteomes" id="UP000033710"/>
    </source>
</evidence>
<dbReference type="EMBL" id="AXCR01000007">
    <property type="protein sequence ID" value="KJR84737.1"/>
    <property type="molecule type" value="Genomic_DNA"/>
</dbReference>
<evidence type="ECO:0000313" key="2">
    <source>
        <dbReference type="EMBL" id="KJR84737.1"/>
    </source>
</evidence>
<name>A0A0F2M541_SPOSC</name>
<dbReference type="OrthoDB" id="10287142at2759"/>
<dbReference type="AlphaFoldDB" id="A0A0F2M541"/>
<dbReference type="Proteomes" id="UP000033710">
    <property type="component" value="Unassembled WGS sequence"/>
</dbReference>
<reference evidence="2 3" key="1">
    <citation type="journal article" date="2014" name="BMC Genomics">
        <title>Comparative genomics of the major fungal agents of human and animal Sporotrichosis: Sporothrix schenckii and Sporothrix brasiliensis.</title>
        <authorList>
            <person name="Teixeira M.M."/>
            <person name="de Almeida L.G."/>
            <person name="Kubitschek-Barreira P."/>
            <person name="Alves F.L."/>
            <person name="Kioshima E.S."/>
            <person name="Abadio A.K."/>
            <person name="Fernandes L."/>
            <person name="Derengowski L.S."/>
            <person name="Ferreira K.S."/>
            <person name="Souza R.C."/>
            <person name="Ruiz J.C."/>
            <person name="de Andrade N.C."/>
            <person name="Paes H.C."/>
            <person name="Nicola A.M."/>
            <person name="Albuquerque P."/>
            <person name="Gerber A.L."/>
            <person name="Martins V.P."/>
            <person name="Peconick L.D."/>
            <person name="Neto A.V."/>
            <person name="Chaucanez C.B."/>
            <person name="Silva P.A."/>
            <person name="Cunha O.L."/>
            <person name="de Oliveira F.F."/>
            <person name="dos Santos T.C."/>
            <person name="Barros A.L."/>
            <person name="Soares M.A."/>
            <person name="de Oliveira L.M."/>
            <person name="Marini M.M."/>
            <person name="Villalobos-Duno H."/>
            <person name="Cunha M.M."/>
            <person name="de Hoog S."/>
            <person name="da Silveira J.F."/>
            <person name="Henrissat B."/>
            <person name="Nino-Vega G.A."/>
            <person name="Cisalpino P.S."/>
            <person name="Mora-Montes H.M."/>
            <person name="Almeida S.R."/>
            <person name="Stajich J.E."/>
            <person name="Lopes-Bezerra L.M."/>
            <person name="Vasconcelos A.T."/>
            <person name="Felipe M.S."/>
        </authorList>
    </citation>
    <scope>NUCLEOTIDE SEQUENCE [LARGE SCALE GENOMIC DNA]</scope>
    <source>
        <strain evidence="2 3">1099-18</strain>
    </source>
</reference>
<dbReference type="VEuPathDB" id="FungiDB:SPSK_09413"/>
<feature type="region of interest" description="Disordered" evidence="1">
    <location>
        <begin position="184"/>
        <end position="207"/>
    </location>
</feature>
<evidence type="ECO:0000256" key="1">
    <source>
        <dbReference type="SAM" id="MobiDB-lite"/>
    </source>
</evidence>
<proteinExistence type="predicted"/>
<dbReference type="GeneID" id="27671263"/>
<reference evidence="2 3" key="2">
    <citation type="journal article" date="2015" name="Eukaryot. Cell">
        <title>Asexual propagation of a virulent clone complex in a human and feline outbreak of sporotrichosis.</title>
        <authorList>
            <person name="Teixeira Mde M."/>
            <person name="Rodrigues A.M."/>
            <person name="Tsui C.K."/>
            <person name="de Almeida L.G."/>
            <person name="Van Diepeningen A.D."/>
            <person name="van den Ende B.G."/>
            <person name="Fernandes G.F."/>
            <person name="Kano R."/>
            <person name="Hamelin R.C."/>
            <person name="Lopes-Bezerra L.M."/>
            <person name="Vasconcelos A.T."/>
            <person name="de Hoog S."/>
            <person name="de Camargo Z.P."/>
            <person name="Felipe M.S."/>
        </authorList>
    </citation>
    <scope>NUCLEOTIDE SEQUENCE [LARGE SCALE GENOMIC DNA]</scope>
    <source>
        <strain evidence="2 3">1099-18</strain>
    </source>
</reference>
<comment type="caution">
    <text evidence="2">The sequence shown here is derived from an EMBL/GenBank/DDBJ whole genome shotgun (WGS) entry which is preliminary data.</text>
</comment>